<protein>
    <recommendedName>
        <fullName evidence="1">D-inositol 3-phosphate glycosyltransferase</fullName>
    </recommendedName>
</protein>
<name>A0ABP5RWL6_9ACTN</name>
<evidence type="ECO:0000256" key="1">
    <source>
        <dbReference type="ARBA" id="ARBA00021292"/>
    </source>
</evidence>
<evidence type="ECO:0000313" key="3">
    <source>
        <dbReference type="Proteomes" id="UP001500305"/>
    </source>
</evidence>
<dbReference type="PANTHER" id="PTHR12526">
    <property type="entry name" value="GLYCOSYLTRANSFERASE"/>
    <property type="match status" value="1"/>
</dbReference>
<sequence length="466" mass="50722">MPLSGTAIVIPYFNPVGYRSHPRKLARCLAAFDRAGVADQVFLTGAGTERPPGANIAFWDDECPFMWHKERLINLAARSLPPRFTRVVWVDSDVLVAADWGDAVADAFERAPVIQCFRRAHYSTSEGESSRSRVSSMHGRFDGIMGVAWGASRSLFTDGPGLFELALVGGGDSIFTWGLLHNVPTPNAPWRSRHRMVLDSWSPAVAAAHDRWLAELQRWLSGLGGVRPVAVEADVEILEHGPLHAREYDLRHGLLAELVPERHLRADGERVFSWTPAGLAAIEPGIRDYFHRRREDDPSEKAVVAIGGPGGDDGLGVLVDAWAKVSPFRPDWRLKIYAAGPPEAALGARWIGLGLAGTIDWMGQSADATSALRNCAVFARTSCGAEFPLELLQAMSCSVPCVAVACGAELRELIHDGEDGLLARPGDGSGLARQLGRLMDDGQLRRAMGDRARRSAQRYVRRGSAT</sequence>
<proteinExistence type="predicted"/>
<gene>
    <name evidence="2" type="ORF">GCM10010430_72350</name>
</gene>
<dbReference type="EMBL" id="BAAATR010000053">
    <property type="protein sequence ID" value="GAA2275965.1"/>
    <property type="molecule type" value="Genomic_DNA"/>
</dbReference>
<dbReference type="Gene3D" id="3.40.50.2000">
    <property type="entry name" value="Glycogen Phosphorylase B"/>
    <property type="match status" value="2"/>
</dbReference>
<dbReference type="Pfam" id="PF13692">
    <property type="entry name" value="Glyco_trans_1_4"/>
    <property type="match status" value="1"/>
</dbReference>
<keyword evidence="3" id="KW-1185">Reference proteome</keyword>
<organism evidence="2 3">
    <name type="scientific">Kitasatospora cystarginea</name>
    <dbReference type="NCBI Taxonomy" id="58350"/>
    <lineage>
        <taxon>Bacteria</taxon>
        <taxon>Bacillati</taxon>
        <taxon>Actinomycetota</taxon>
        <taxon>Actinomycetes</taxon>
        <taxon>Kitasatosporales</taxon>
        <taxon>Streptomycetaceae</taxon>
        <taxon>Kitasatospora</taxon>
    </lineage>
</organism>
<accession>A0ABP5RWL6</accession>
<comment type="caution">
    <text evidence="2">The sequence shown here is derived from an EMBL/GenBank/DDBJ whole genome shotgun (WGS) entry which is preliminary data.</text>
</comment>
<dbReference type="SUPFAM" id="SSF53756">
    <property type="entry name" value="UDP-Glycosyltransferase/glycogen phosphorylase"/>
    <property type="match status" value="1"/>
</dbReference>
<reference evidence="3" key="1">
    <citation type="journal article" date="2019" name="Int. J. Syst. Evol. Microbiol.">
        <title>The Global Catalogue of Microorganisms (GCM) 10K type strain sequencing project: providing services to taxonomists for standard genome sequencing and annotation.</title>
        <authorList>
            <consortium name="The Broad Institute Genomics Platform"/>
            <consortium name="The Broad Institute Genome Sequencing Center for Infectious Disease"/>
            <person name="Wu L."/>
            <person name="Ma J."/>
        </authorList>
    </citation>
    <scope>NUCLEOTIDE SEQUENCE [LARGE SCALE GENOMIC DNA]</scope>
    <source>
        <strain evidence="3">JCM 7356</strain>
    </source>
</reference>
<dbReference type="RefSeq" id="WP_344640817.1">
    <property type="nucleotide sequence ID" value="NZ_BAAATR010000053.1"/>
</dbReference>
<dbReference type="Proteomes" id="UP001500305">
    <property type="component" value="Unassembled WGS sequence"/>
</dbReference>
<evidence type="ECO:0000313" key="2">
    <source>
        <dbReference type="EMBL" id="GAA2275965.1"/>
    </source>
</evidence>